<proteinExistence type="predicted"/>
<evidence type="ECO:0000313" key="1">
    <source>
        <dbReference type="EMBL" id="MTF38138.1"/>
    </source>
</evidence>
<sequence length="134" mass="15509">MERGLLWLPLLVLFFWLAWSGKKEYDKVQAYQAWAEQFDKSKYDIYSVLGKKGDLITIGIPTNQGIKEQKTFSLQNLSQLNLLVKNQVVDVDNLPEKGEATLQFSLKENQTIDVPFTDINIASQWLKYLKKLII</sequence>
<dbReference type="AlphaFoldDB" id="A0A844GTL5"/>
<dbReference type="EMBL" id="WMIA01000003">
    <property type="protein sequence ID" value="MTF38138.1"/>
    <property type="molecule type" value="Genomic_DNA"/>
</dbReference>
<name>A0A844GTL5_9CHRO</name>
<accession>A0A844GTL5</accession>
<organism evidence="1 2">
    <name type="scientific">Cyanobacterium aponinum 0216</name>
    <dbReference type="NCBI Taxonomy" id="2676140"/>
    <lineage>
        <taxon>Bacteria</taxon>
        <taxon>Bacillati</taxon>
        <taxon>Cyanobacteriota</taxon>
        <taxon>Cyanophyceae</taxon>
        <taxon>Oscillatoriophycideae</taxon>
        <taxon>Chroococcales</taxon>
        <taxon>Geminocystaceae</taxon>
        <taxon>Cyanobacterium</taxon>
    </lineage>
</organism>
<dbReference type="Proteomes" id="UP000437131">
    <property type="component" value="Unassembled WGS sequence"/>
</dbReference>
<comment type="caution">
    <text evidence="1">The sequence shown here is derived from an EMBL/GenBank/DDBJ whole genome shotgun (WGS) entry which is preliminary data.</text>
</comment>
<dbReference type="RefSeq" id="WP_015217948.1">
    <property type="nucleotide sequence ID" value="NZ_WMIA01000003.1"/>
</dbReference>
<gene>
    <name evidence="1" type="ORF">GGC33_04285</name>
</gene>
<evidence type="ECO:0000313" key="2">
    <source>
        <dbReference type="Proteomes" id="UP000437131"/>
    </source>
</evidence>
<protein>
    <submittedName>
        <fullName evidence="1">Uncharacterized protein</fullName>
    </submittedName>
</protein>
<reference evidence="1 2" key="1">
    <citation type="submission" date="2019-11" db="EMBL/GenBank/DDBJ databases">
        <title>Isolation of a new High Light Tolerant Cyanobacteria.</title>
        <authorList>
            <person name="Dobson Z."/>
            <person name="Vaughn N."/>
            <person name="Vaughn M."/>
            <person name="Fromme P."/>
            <person name="Mazor Y."/>
        </authorList>
    </citation>
    <scope>NUCLEOTIDE SEQUENCE [LARGE SCALE GENOMIC DNA]</scope>
    <source>
        <strain evidence="1 2">0216</strain>
    </source>
</reference>